<organism evidence="2 3">
    <name type="scientific">Kutzneria chonburiensis</name>
    <dbReference type="NCBI Taxonomy" id="1483604"/>
    <lineage>
        <taxon>Bacteria</taxon>
        <taxon>Bacillati</taxon>
        <taxon>Actinomycetota</taxon>
        <taxon>Actinomycetes</taxon>
        <taxon>Pseudonocardiales</taxon>
        <taxon>Pseudonocardiaceae</taxon>
        <taxon>Kutzneria</taxon>
    </lineage>
</organism>
<evidence type="ECO:0000313" key="3">
    <source>
        <dbReference type="Proteomes" id="UP001589810"/>
    </source>
</evidence>
<keyword evidence="3" id="KW-1185">Reference proteome</keyword>
<feature type="compositionally biased region" description="Basic and acidic residues" evidence="1">
    <location>
        <begin position="26"/>
        <end position="35"/>
    </location>
</feature>
<gene>
    <name evidence="2" type="ORF">ACFFH7_35790</name>
</gene>
<reference evidence="2 3" key="1">
    <citation type="submission" date="2024-09" db="EMBL/GenBank/DDBJ databases">
        <authorList>
            <person name="Sun Q."/>
            <person name="Mori K."/>
        </authorList>
    </citation>
    <scope>NUCLEOTIDE SEQUENCE [LARGE SCALE GENOMIC DNA]</scope>
    <source>
        <strain evidence="2 3">TBRC 1432</strain>
    </source>
</reference>
<protein>
    <submittedName>
        <fullName evidence="2">Holin</fullName>
    </submittedName>
</protein>
<dbReference type="EMBL" id="JBHLUD010000013">
    <property type="protein sequence ID" value="MFC0546918.1"/>
    <property type="molecule type" value="Genomic_DNA"/>
</dbReference>
<name>A0ABV6N2U8_9PSEU</name>
<proteinExistence type="predicted"/>
<evidence type="ECO:0000256" key="1">
    <source>
        <dbReference type="SAM" id="MobiDB-lite"/>
    </source>
</evidence>
<dbReference type="Proteomes" id="UP001589810">
    <property type="component" value="Unassembled WGS sequence"/>
</dbReference>
<sequence>MPRSPLSACTTPGCPNTSTGGKCTRCRAEQRRASDQQRGSPASRGYGRQHRERFRAGVLERDPVCVLCNSAPATVADHHPLSRRQLVDYGADPDDPAYGRGLCSTCDKRQTAQRQPGGWNRPAET</sequence>
<dbReference type="RefSeq" id="WP_273937157.1">
    <property type="nucleotide sequence ID" value="NZ_CP097263.1"/>
</dbReference>
<accession>A0ABV6N2U8</accession>
<comment type="caution">
    <text evidence="2">The sequence shown here is derived from an EMBL/GenBank/DDBJ whole genome shotgun (WGS) entry which is preliminary data.</text>
</comment>
<feature type="region of interest" description="Disordered" evidence="1">
    <location>
        <begin position="1"/>
        <end position="53"/>
    </location>
</feature>
<evidence type="ECO:0000313" key="2">
    <source>
        <dbReference type="EMBL" id="MFC0546918.1"/>
    </source>
</evidence>
<feature type="compositionally biased region" description="Polar residues" evidence="1">
    <location>
        <begin position="7"/>
        <end position="21"/>
    </location>
</feature>